<dbReference type="InterPro" id="IPR020556">
    <property type="entry name" value="Amidase_CS"/>
</dbReference>
<evidence type="ECO:0000313" key="4">
    <source>
        <dbReference type="EMBL" id="QAV19764.1"/>
    </source>
</evidence>
<dbReference type="GeneID" id="95377023"/>
<dbReference type="SUPFAM" id="SSF75304">
    <property type="entry name" value="Amidase signature (AS) enzymes"/>
    <property type="match status" value="1"/>
</dbReference>
<dbReference type="GO" id="GO:0009062">
    <property type="term" value="P:fatty acid catabolic process"/>
    <property type="evidence" value="ECO:0007669"/>
    <property type="project" value="TreeGrafter"/>
</dbReference>
<evidence type="ECO:0000313" key="5">
    <source>
        <dbReference type="Proteomes" id="UP000288943"/>
    </source>
</evidence>
<dbReference type="Proteomes" id="UP001527202">
    <property type="component" value="Unassembled WGS sequence"/>
</dbReference>
<proteinExistence type="predicted"/>
<dbReference type="Gene3D" id="3.90.1300.10">
    <property type="entry name" value="Amidase signature (AS) domain"/>
    <property type="match status" value="1"/>
</dbReference>
<organism evidence="4 5">
    <name type="scientific">Paenibacillus chitinolyticus</name>
    <dbReference type="NCBI Taxonomy" id="79263"/>
    <lineage>
        <taxon>Bacteria</taxon>
        <taxon>Bacillati</taxon>
        <taxon>Bacillota</taxon>
        <taxon>Bacilli</taxon>
        <taxon>Bacillales</taxon>
        <taxon>Paenibacillaceae</taxon>
        <taxon>Paenibacillus</taxon>
    </lineage>
</organism>
<dbReference type="Proteomes" id="UP000288943">
    <property type="component" value="Chromosome"/>
</dbReference>
<dbReference type="EMBL" id="JAMDMJ010000015">
    <property type="protein sequence ID" value="MCY9596928.1"/>
    <property type="molecule type" value="Genomic_DNA"/>
</dbReference>
<dbReference type="PIRSF" id="PIRSF001221">
    <property type="entry name" value="Amidase_fungi"/>
    <property type="match status" value="1"/>
</dbReference>
<dbReference type="InterPro" id="IPR023631">
    <property type="entry name" value="Amidase_dom"/>
</dbReference>
<evidence type="ECO:0000313" key="3">
    <source>
        <dbReference type="EMBL" id="MCY9596928.1"/>
    </source>
</evidence>
<name>A0A410WZC9_9BACL</name>
<feature type="domain" description="Amidase" evidence="2">
    <location>
        <begin position="52"/>
        <end position="523"/>
    </location>
</feature>
<evidence type="ECO:0000313" key="6">
    <source>
        <dbReference type="Proteomes" id="UP001527202"/>
    </source>
</evidence>
<protein>
    <submittedName>
        <fullName evidence="4">Amidase</fullName>
    </submittedName>
</protein>
<dbReference type="Pfam" id="PF01425">
    <property type="entry name" value="Amidase"/>
    <property type="match status" value="1"/>
</dbReference>
<dbReference type="KEGG" id="pchi:PC41400_19710"/>
<keyword evidence="1" id="KW-0378">Hydrolase</keyword>
<dbReference type="GO" id="GO:0004040">
    <property type="term" value="F:amidase activity"/>
    <property type="evidence" value="ECO:0007669"/>
    <property type="project" value="TreeGrafter"/>
</dbReference>
<dbReference type="RefSeq" id="WP_042227100.1">
    <property type="nucleotide sequence ID" value="NZ_CP026520.1"/>
</dbReference>
<dbReference type="GO" id="GO:0017064">
    <property type="term" value="F:fatty acid amide hydrolase activity"/>
    <property type="evidence" value="ECO:0007669"/>
    <property type="project" value="TreeGrafter"/>
</dbReference>
<dbReference type="OrthoDB" id="9811471at2"/>
<dbReference type="InterPro" id="IPR052096">
    <property type="entry name" value="Endocannabinoid_amidase"/>
</dbReference>
<dbReference type="PROSITE" id="PS00571">
    <property type="entry name" value="AMIDASES"/>
    <property type="match status" value="1"/>
</dbReference>
<reference evidence="4 5" key="1">
    <citation type="submission" date="2018-01" db="EMBL/GenBank/DDBJ databases">
        <title>The whole genome sequencing and assembly of Paenibacillus chitinolyticus KCCM 41400 strain.</title>
        <authorList>
            <person name="Kim J.-Y."/>
            <person name="Park M.-K."/>
            <person name="Lee Y.-J."/>
            <person name="Yi H."/>
            <person name="Bahn Y.-S."/>
            <person name="Kim J.F."/>
            <person name="Lee D.-W."/>
        </authorList>
    </citation>
    <scope>NUCLEOTIDE SEQUENCE [LARGE SCALE GENOMIC DNA]</scope>
    <source>
        <strain evidence="4 5">KCCM 41400</strain>
    </source>
</reference>
<evidence type="ECO:0000256" key="1">
    <source>
        <dbReference type="ARBA" id="ARBA00022801"/>
    </source>
</evidence>
<dbReference type="PANTHER" id="PTHR45847">
    <property type="entry name" value="FATTY ACID AMIDE HYDROLASE"/>
    <property type="match status" value="1"/>
</dbReference>
<sequence length="554" mass="58257">MMNIHGQRPDTLASSDISSPEAISHVSYAKLPELGAAEMARGIKAGRWTSRELVEAHIARIRQIQPLIGAVAVPLFEEARRAAAEADRLTASGEPLGPLHGVPVSVKESLDAAGTPSTWGLAGRTAPSSEDDPAVAALRRAGAVVLAKTNAMQLLMGCETVNPVFGRTSSPWNPAGRSSGGSSGGEAALIAAGGSPLGLGTDVGGSIRTPAHFCGVHGLKPTPGRVASRPPAGIVHICREAAEMASTGPLARKVEDLALAMDVLAAPETLQVHPLQRPGETRPAELRIGYYTSDGILPPSPAVERAVLDAAEALRARGVTVKPFRLPEPALALQQFYALMSAAGAEGIAETAGTDALVPQVEGIRRSFGRSRTANRMLALILRGVGQKIAGTHIVPCLGRKTRAELGQAVELRQAYREKFAAEMERQQVDVLLSPPFLTPAIPHDHSLAMTYEGSYALLYNYLGMPAGVVSLSQVRDGEAAVMRVVRSRDRLVRAAAQADPNSAGLPVGVQVAAAPWREDRVLAVMDMLEKLFRDRPDYPPGKLAAALLPIAGN</sequence>
<reference evidence="3 6" key="2">
    <citation type="submission" date="2022-05" db="EMBL/GenBank/DDBJ databases">
        <title>Genome Sequencing of Bee-Associated Microbes.</title>
        <authorList>
            <person name="Dunlap C."/>
        </authorList>
    </citation>
    <scope>NUCLEOTIDE SEQUENCE [LARGE SCALE GENOMIC DNA]</scope>
    <source>
        <strain evidence="3 6">NRRL B-23120</strain>
    </source>
</reference>
<evidence type="ECO:0000259" key="2">
    <source>
        <dbReference type="Pfam" id="PF01425"/>
    </source>
</evidence>
<dbReference type="AlphaFoldDB" id="A0A410WZC9"/>
<dbReference type="EMBL" id="CP026520">
    <property type="protein sequence ID" value="QAV19764.1"/>
    <property type="molecule type" value="Genomic_DNA"/>
</dbReference>
<dbReference type="PANTHER" id="PTHR45847:SF6">
    <property type="entry name" value="FATTY ACID AMIDE HYDROLASE"/>
    <property type="match status" value="1"/>
</dbReference>
<accession>A0A410WZC9</accession>
<keyword evidence="6" id="KW-1185">Reference proteome</keyword>
<dbReference type="InterPro" id="IPR036928">
    <property type="entry name" value="AS_sf"/>
</dbReference>
<gene>
    <name evidence="3" type="ORF">M5X16_14210</name>
    <name evidence="4" type="ORF">PC41400_19710</name>
</gene>